<dbReference type="AlphaFoldDB" id="A0A162J7R1"/>
<dbReference type="Proteomes" id="UP000075816">
    <property type="component" value="Unassembled WGS sequence"/>
</dbReference>
<evidence type="ECO:0000313" key="1">
    <source>
        <dbReference type="EMBL" id="KYL05290.1"/>
    </source>
</evidence>
<name>A0A162J7R1_9FUSO</name>
<gene>
    <name evidence="1" type="ORF">A2J07_00715</name>
</gene>
<dbReference type="EMBL" id="LVEA01000001">
    <property type="protein sequence ID" value="KYL05290.1"/>
    <property type="molecule type" value="Genomic_DNA"/>
</dbReference>
<reference evidence="1 2" key="1">
    <citation type="submission" date="2016-03" db="EMBL/GenBank/DDBJ databases">
        <title>Comparative genomics of human isolates of Fusobacterium necrophorum.</title>
        <authorList>
            <person name="Jensen A."/>
            <person name="Bank S."/>
            <person name="Andersen P.S."/>
            <person name="Kristensen L.H."/>
            <person name="Prag J."/>
        </authorList>
    </citation>
    <scope>NUCLEOTIDE SEQUENCE [LARGE SCALE GENOMIC DNA]</scope>
    <source>
        <strain evidence="1 2">LS_1264</strain>
    </source>
</reference>
<dbReference type="RefSeq" id="WP_062680825.1">
    <property type="nucleotide sequence ID" value="NZ_LVEA01000001.1"/>
</dbReference>
<sequence>MKFSKKEEIKLVFAKKYSFRYLILLQRELQFRWEMQKFQKHFGHGKTTSHRKGKIEQRVQEIKAKVFFVRSIIRLKKNLERNFFSSSEIENNKTLYEFLDLKKHNIRLKGAKK</sequence>
<protein>
    <submittedName>
        <fullName evidence="1">Uncharacterized protein</fullName>
    </submittedName>
</protein>
<accession>A0A162J7R1</accession>
<proteinExistence type="predicted"/>
<evidence type="ECO:0000313" key="2">
    <source>
        <dbReference type="Proteomes" id="UP000075816"/>
    </source>
</evidence>
<organism evidence="1 2">
    <name type="scientific">Fusobacterium necrophorum subsp. funduliforme</name>
    <dbReference type="NCBI Taxonomy" id="143387"/>
    <lineage>
        <taxon>Bacteria</taxon>
        <taxon>Fusobacteriati</taxon>
        <taxon>Fusobacteriota</taxon>
        <taxon>Fusobacteriia</taxon>
        <taxon>Fusobacteriales</taxon>
        <taxon>Fusobacteriaceae</taxon>
        <taxon>Fusobacterium</taxon>
    </lineage>
</organism>
<comment type="caution">
    <text evidence="1">The sequence shown here is derived from an EMBL/GenBank/DDBJ whole genome shotgun (WGS) entry which is preliminary data.</text>
</comment>